<sequence>MLLDWFTVFAQIINFFVLIFLLKLFLYGPLVKAMKKRKERVADEMEQVRNAKSEADELNKSLQAKHLELENKASEVMAEIHSEAEKWRQQAMISAQKEIDIQREEWLSALSREKDVIALNLKKRIMDEVTSVASRIILDLSDSDLEERVVAGLLRIIEMESVKVDCRENEIIIRTGFAHEGVHREKTVIMLNKLFPDCAEHIFKVEPELGFGIELVAGDRKWEWNLTSYVGDLEKNILEEIAKSPSGVE</sequence>
<dbReference type="GO" id="GO:0046961">
    <property type="term" value="F:proton-transporting ATPase activity, rotational mechanism"/>
    <property type="evidence" value="ECO:0007669"/>
    <property type="project" value="TreeGrafter"/>
</dbReference>
<evidence type="ECO:0000256" key="2">
    <source>
        <dbReference type="ARBA" id="ARBA00022448"/>
    </source>
</evidence>
<protein>
    <recommendedName>
        <fullName evidence="13">ATP synthase subunit b</fullName>
    </recommendedName>
    <alternativeName>
        <fullName evidence="13">ATP synthase F(0) sector subunit b</fullName>
    </alternativeName>
    <alternativeName>
        <fullName evidence="13">ATPase subunit I</fullName>
    </alternativeName>
    <alternativeName>
        <fullName evidence="13">F-type ATPase subunit b</fullName>
        <shortName evidence="13">F-ATPase subunit b</shortName>
    </alternativeName>
</protein>
<comment type="subcellular location">
    <subcellularLocation>
        <location evidence="13">Cell membrane</location>
        <topology evidence="13">Single-pass membrane protein</topology>
    </subcellularLocation>
    <subcellularLocation>
        <location evidence="12">Endomembrane system</location>
        <topology evidence="12">Single-pass membrane protein</topology>
    </subcellularLocation>
</comment>
<dbReference type="RefSeq" id="WP_092163139.1">
    <property type="nucleotide sequence ID" value="NZ_FNGA01000006.1"/>
</dbReference>
<keyword evidence="3 13" id="KW-0138">CF(0)</keyword>
<comment type="function">
    <text evidence="11">Component of the F(0) channel, it forms part of the peripheral stalk, linking F(1) to F(0). The b'-subunit is a diverged and duplicated form of b found in plants and photosynthetic bacteria.</text>
</comment>
<dbReference type="Proteomes" id="UP000199053">
    <property type="component" value="Unassembled WGS sequence"/>
</dbReference>
<keyword evidence="5 13" id="KW-0375">Hydrogen ion transport</keyword>
<organism evidence="16 17">
    <name type="scientific">Maridesulfovibrio ferrireducens</name>
    <dbReference type="NCBI Taxonomy" id="246191"/>
    <lineage>
        <taxon>Bacteria</taxon>
        <taxon>Pseudomonadati</taxon>
        <taxon>Thermodesulfobacteriota</taxon>
        <taxon>Desulfovibrionia</taxon>
        <taxon>Desulfovibrionales</taxon>
        <taxon>Desulfovibrionaceae</taxon>
        <taxon>Maridesulfovibrio</taxon>
    </lineage>
</organism>
<evidence type="ECO:0000256" key="8">
    <source>
        <dbReference type="ARBA" id="ARBA00023136"/>
    </source>
</evidence>
<evidence type="ECO:0000256" key="14">
    <source>
        <dbReference type="RuleBase" id="RU003848"/>
    </source>
</evidence>
<dbReference type="GO" id="GO:0005886">
    <property type="term" value="C:plasma membrane"/>
    <property type="evidence" value="ECO:0007669"/>
    <property type="project" value="UniProtKB-SubCell"/>
</dbReference>
<evidence type="ECO:0000313" key="17">
    <source>
        <dbReference type="Proteomes" id="UP000199053"/>
    </source>
</evidence>
<dbReference type="CDD" id="cd06503">
    <property type="entry name" value="ATP-synt_Fo_b"/>
    <property type="match status" value="1"/>
</dbReference>
<comment type="subunit">
    <text evidence="13">F-type ATPases have 2 components, F(1) - the catalytic core - and F(0) - the membrane proton channel. F(1) has five subunits: alpha(3), beta(3), gamma(1), delta(1), epsilon(1). F(0) has three main subunits: a(1), b(2) and c(10-14). The alpha and beta chains form an alternating ring which encloses part of the gamma chain. F(1) is attached to F(0) by a central stalk formed by the gamma and epsilon chains, while a peripheral stalk is formed by the delta and b chains.</text>
</comment>
<dbReference type="Pfam" id="PF00430">
    <property type="entry name" value="ATP-synt_B"/>
    <property type="match status" value="1"/>
</dbReference>
<dbReference type="EMBL" id="FNGA01000006">
    <property type="protein sequence ID" value="SDL58658.1"/>
    <property type="molecule type" value="Genomic_DNA"/>
</dbReference>
<feature type="coiled-coil region" evidence="15">
    <location>
        <begin position="31"/>
        <end position="79"/>
    </location>
</feature>
<dbReference type="STRING" id="246191.SAMN05660337_3343"/>
<evidence type="ECO:0000256" key="10">
    <source>
        <dbReference type="ARBA" id="ARBA00025198"/>
    </source>
</evidence>
<evidence type="ECO:0000256" key="11">
    <source>
        <dbReference type="ARBA" id="ARBA00025614"/>
    </source>
</evidence>
<keyword evidence="17" id="KW-1185">Reference proteome</keyword>
<dbReference type="InterPro" id="IPR050059">
    <property type="entry name" value="ATP_synthase_B_chain"/>
</dbReference>
<keyword evidence="15" id="KW-0175">Coiled coil</keyword>
<evidence type="ECO:0000256" key="6">
    <source>
        <dbReference type="ARBA" id="ARBA00022989"/>
    </source>
</evidence>
<evidence type="ECO:0000256" key="12">
    <source>
        <dbReference type="ARBA" id="ARBA00037847"/>
    </source>
</evidence>
<dbReference type="InterPro" id="IPR002146">
    <property type="entry name" value="ATP_synth_b/b'su_bac/chlpt"/>
</dbReference>
<dbReference type="AlphaFoldDB" id="A0A1G9L9K6"/>
<comment type="function">
    <text evidence="10 13">F(1)F(0) ATP synthase produces ATP from ADP in the presence of a proton or sodium gradient. F-type ATPases consist of two structural domains, F(1) containing the extramembraneous catalytic core and F(0) containing the membrane proton channel, linked together by a central stalk and a peripheral stalk. During catalysis, ATP synthesis in the catalytic domain of F(1) is coupled via a rotary mechanism of the central stalk subunits to proton translocation.</text>
</comment>
<proteinExistence type="inferred from homology"/>
<name>A0A1G9L9K6_9BACT</name>
<dbReference type="GO" id="GO:0012505">
    <property type="term" value="C:endomembrane system"/>
    <property type="evidence" value="ECO:0007669"/>
    <property type="project" value="UniProtKB-SubCell"/>
</dbReference>
<comment type="similarity">
    <text evidence="1 13 14">Belongs to the ATPase B chain family.</text>
</comment>
<dbReference type="HAMAP" id="MF_01398">
    <property type="entry name" value="ATP_synth_b_bprime"/>
    <property type="match status" value="1"/>
</dbReference>
<evidence type="ECO:0000256" key="9">
    <source>
        <dbReference type="ARBA" id="ARBA00023310"/>
    </source>
</evidence>
<evidence type="ECO:0000256" key="1">
    <source>
        <dbReference type="ARBA" id="ARBA00005513"/>
    </source>
</evidence>
<evidence type="ECO:0000256" key="3">
    <source>
        <dbReference type="ARBA" id="ARBA00022547"/>
    </source>
</evidence>
<accession>A0A1G9L9K6</accession>
<evidence type="ECO:0000256" key="13">
    <source>
        <dbReference type="HAMAP-Rule" id="MF_01398"/>
    </source>
</evidence>
<gene>
    <name evidence="13" type="primary">atpF</name>
    <name evidence="16" type="ORF">SAMN05660337_3343</name>
</gene>
<keyword evidence="9 13" id="KW-0066">ATP synthesis</keyword>
<feature type="transmembrane region" description="Helical" evidence="13">
    <location>
        <begin position="6"/>
        <end position="30"/>
    </location>
</feature>
<evidence type="ECO:0000256" key="15">
    <source>
        <dbReference type="SAM" id="Coils"/>
    </source>
</evidence>
<keyword evidence="8 13" id="KW-0472">Membrane</keyword>
<evidence type="ECO:0000313" key="16">
    <source>
        <dbReference type="EMBL" id="SDL58658.1"/>
    </source>
</evidence>
<dbReference type="OrthoDB" id="466272at2"/>
<reference evidence="17" key="1">
    <citation type="submission" date="2016-10" db="EMBL/GenBank/DDBJ databases">
        <authorList>
            <person name="Varghese N."/>
            <person name="Submissions S."/>
        </authorList>
    </citation>
    <scope>NUCLEOTIDE SEQUENCE [LARGE SCALE GENOMIC DNA]</scope>
    <source>
        <strain evidence="17">DSM 16995</strain>
    </source>
</reference>
<dbReference type="PANTHER" id="PTHR33445">
    <property type="entry name" value="ATP SYNTHASE SUBUNIT B', CHLOROPLASTIC"/>
    <property type="match status" value="1"/>
</dbReference>
<keyword evidence="13" id="KW-1003">Cell membrane</keyword>
<evidence type="ECO:0000256" key="7">
    <source>
        <dbReference type="ARBA" id="ARBA00023065"/>
    </source>
</evidence>
<keyword evidence="2 13" id="KW-0813">Transport</keyword>
<evidence type="ECO:0000256" key="5">
    <source>
        <dbReference type="ARBA" id="ARBA00022781"/>
    </source>
</evidence>
<dbReference type="GO" id="GO:0045259">
    <property type="term" value="C:proton-transporting ATP synthase complex"/>
    <property type="evidence" value="ECO:0007669"/>
    <property type="project" value="UniProtKB-KW"/>
</dbReference>
<dbReference type="PANTHER" id="PTHR33445:SF2">
    <property type="entry name" value="ATP SYNTHASE SUBUNIT B', CHLOROPLASTIC"/>
    <property type="match status" value="1"/>
</dbReference>
<evidence type="ECO:0000256" key="4">
    <source>
        <dbReference type="ARBA" id="ARBA00022692"/>
    </source>
</evidence>
<dbReference type="GO" id="GO:0046933">
    <property type="term" value="F:proton-transporting ATP synthase activity, rotational mechanism"/>
    <property type="evidence" value="ECO:0007669"/>
    <property type="project" value="UniProtKB-UniRule"/>
</dbReference>
<keyword evidence="4 13" id="KW-0812">Transmembrane</keyword>
<keyword evidence="7 13" id="KW-0406">Ion transport</keyword>
<keyword evidence="6 13" id="KW-1133">Transmembrane helix</keyword>